<organism evidence="1 2">
    <name type="scientific">Saprolegnia parasitica (strain CBS 223.65)</name>
    <dbReference type="NCBI Taxonomy" id="695850"/>
    <lineage>
        <taxon>Eukaryota</taxon>
        <taxon>Sar</taxon>
        <taxon>Stramenopiles</taxon>
        <taxon>Oomycota</taxon>
        <taxon>Saprolegniomycetes</taxon>
        <taxon>Saprolegniales</taxon>
        <taxon>Saprolegniaceae</taxon>
        <taxon>Saprolegnia</taxon>
    </lineage>
</organism>
<accession>A0A067BL10</accession>
<name>A0A067BL10_SAPPC</name>
<dbReference type="EMBL" id="KK583368">
    <property type="protein sequence ID" value="KDO19144.1"/>
    <property type="molecule type" value="Genomic_DNA"/>
</dbReference>
<keyword evidence="2" id="KW-1185">Reference proteome</keyword>
<dbReference type="RefSeq" id="XP_012210142.1">
    <property type="nucleotide sequence ID" value="XM_012354752.1"/>
</dbReference>
<dbReference type="AlphaFoldDB" id="A0A067BL10"/>
<reference evidence="1 2" key="1">
    <citation type="journal article" date="2013" name="PLoS Genet.">
        <title>Distinctive expansion of potential virulence genes in the genome of the oomycete fish pathogen Saprolegnia parasitica.</title>
        <authorList>
            <person name="Jiang R.H."/>
            <person name="de Bruijn I."/>
            <person name="Haas B.J."/>
            <person name="Belmonte R."/>
            <person name="Lobach L."/>
            <person name="Christie J."/>
            <person name="van den Ackerveken G."/>
            <person name="Bottin A."/>
            <person name="Bulone V."/>
            <person name="Diaz-Moreno S.M."/>
            <person name="Dumas B."/>
            <person name="Fan L."/>
            <person name="Gaulin E."/>
            <person name="Govers F."/>
            <person name="Grenville-Briggs L.J."/>
            <person name="Horner N.R."/>
            <person name="Levin J.Z."/>
            <person name="Mammella M."/>
            <person name="Meijer H.J."/>
            <person name="Morris P."/>
            <person name="Nusbaum C."/>
            <person name="Oome S."/>
            <person name="Phillips A.J."/>
            <person name="van Rooyen D."/>
            <person name="Rzeszutek E."/>
            <person name="Saraiva M."/>
            <person name="Secombes C.J."/>
            <person name="Seidl M.F."/>
            <person name="Snel B."/>
            <person name="Stassen J.H."/>
            <person name="Sykes S."/>
            <person name="Tripathy S."/>
            <person name="van den Berg H."/>
            <person name="Vega-Arreguin J.C."/>
            <person name="Wawra S."/>
            <person name="Young S.K."/>
            <person name="Zeng Q."/>
            <person name="Dieguez-Uribeondo J."/>
            <person name="Russ C."/>
            <person name="Tyler B.M."/>
            <person name="van West P."/>
        </authorList>
    </citation>
    <scope>NUCLEOTIDE SEQUENCE [LARGE SCALE GENOMIC DNA]</scope>
    <source>
        <strain evidence="1 2">CBS 223.65</strain>
    </source>
</reference>
<evidence type="ECO:0000313" key="2">
    <source>
        <dbReference type="Proteomes" id="UP000030745"/>
    </source>
</evidence>
<gene>
    <name evidence="1" type="ORF">SPRG_15711</name>
</gene>
<evidence type="ECO:0000313" key="1">
    <source>
        <dbReference type="EMBL" id="KDO19144.1"/>
    </source>
</evidence>
<sequence>MARSLAYDVLVQPDLRELIFAYQVGISCTLQHMLALYQAKLEQVQYRYHPDLSELVDPIRLRGYMLCRLIREGYCVEANELLDMFPGRSDLKLPSRLSPLLRWTVDSAAKHRDLALIKRLHARGLGAASVRVLEDCVQEGKKHKEVLAFLKAHRPNDARVRPPVYGEPKHIYRTVRGSTESQKHFADRLDGAPTSTVVFGQEDLLTRIFGFQAGLPKALSDVVRAYHETLGHVHYLDHPDLCESASPPLLRGYMLCRLVSEALLLRAFPHPIDIMLPLQLVPSTELHDLRVGRCATLAVDTAGDLAIHYTEKLHRKCTLWTTFCLCHLATDSCLFRGYVLCRLVHDARVTEALLLLRTFGQHREMKLLRLCRAI</sequence>
<proteinExistence type="predicted"/>
<protein>
    <submittedName>
        <fullName evidence="1">Uncharacterized protein</fullName>
    </submittedName>
</protein>
<dbReference type="KEGG" id="spar:SPRG_15711"/>
<dbReference type="PROSITE" id="PS51257">
    <property type="entry name" value="PROKAR_LIPOPROTEIN"/>
    <property type="match status" value="1"/>
</dbReference>
<dbReference type="Proteomes" id="UP000030745">
    <property type="component" value="Unassembled WGS sequence"/>
</dbReference>
<dbReference type="VEuPathDB" id="FungiDB:SPRG_15711"/>
<dbReference type="GeneID" id="24137413"/>